<proteinExistence type="predicted"/>
<dbReference type="AlphaFoldDB" id="A0A3L7AM91"/>
<sequence>MAAALLRAGYDTDAARLHDLAVRMLRRNRGNLAAAARGAAAVVREDAGLLRALFGAEAEARLEAYLRQVAADMAGPGAPPSPETGQASRTSHEDMSWTPALRRPVGGEEGHAHPASFEDESRVPSSPPPDRSRVGQQTSAAEQADKMAFPARAPTPSIRPGQLSHASHEDSCAPPAPDRPLPGHARRGAAGIAAVQGAIAKSLFDTFTVEGTPIGAMTFGMARRLARRTGIEHHVLSAIIAHVQAPDSTTIREAIREETLRTAIIEAERRANAG</sequence>
<protein>
    <submittedName>
        <fullName evidence="2">Uncharacterized protein</fullName>
    </submittedName>
</protein>
<comment type="caution">
    <text evidence="2">The sequence shown here is derived from an EMBL/GenBank/DDBJ whole genome shotgun (WGS) entry which is preliminary data.</text>
</comment>
<dbReference type="EMBL" id="RCTF01000003">
    <property type="protein sequence ID" value="RLP80542.1"/>
    <property type="molecule type" value="Genomic_DNA"/>
</dbReference>
<keyword evidence="3" id="KW-1185">Reference proteome</keyword>
<gene>
    <name evidence="2" type="ORF">D9R14_05700</name>
</gene>
<reference evidence="2 3" key="1">
    <citation type="submission" date="2018-10" db="EMBL/GenBank/DDBJ databases">
        <title>Xanthobacter tagetidis genome sequencing and assembly.</title>
        <authorList>
            <person name="Maclea K.S."/>
            <person name="Goen A.E."/>
            <person name="Fatima S.A."/>
        </authorList>
    </citation>
    <scope>NUCLEOTIDE SEQUENCE [LARGE SCALE GENOMIC DNA]</scope>
    <source>
        <strain evidence="2 3">ATCC 700314</strain>
    </source>
</reference>
<name>A0A3L7AM91_9HYPH</name>
<evidence type="ECO:0000256" key="1">
    <source>
        <dbReference type="SAM" id="MobiDB-lite"/>
    </source>
</evidence>
<feature type="region of interest" description="Disordered" evidence="1">
    <location>
        <begin position="73"/>
        <end position="185"/>
    </location>
</feature>
<accession>A0A3L7AM91</accession>
<evidence type="ECO:0000313" key="2">
    <source>
        <dbReference type="EMBL" id="RLP80542.1"/>
    </source>
</evidence>
<evidence type="ECO:0000313" key="3">
    <source>
        <dbReference type="Proteomes" id="UP000269692"/>
    </source>
</evidence>
<organism evidence="2 3">
    <name type="scientific">Xanthobacter tagetidis</name>
    <dbReference type="NCBI Taxonomy" id="60216"/>
    <lineage>
        <taxon>Bacteria</taxon>
        <taxon>Pseudomonadati</taxon>
        <taxon>Pseudomonadota</taxon>
        <taxon>Alphaproteobacteria</taxon>
        <taxon>Hyphomicrobiales</taxon>
        <taxon>Xanthobacteraceae</taxon>
        <taxon>Xanthobacter</taxon>
    </lineage>
</organism>
<dbReference type="Proteomes" id="UP000269692">
    <property type="component" value="Unassembled WGS sequence"/>
</dbReference>